<dbReference type="EMBL" id="ML977652">
    <property type="protein sequence ID" value="KAF1994724.1"/>
    <property type="molecule type" value="Genomic_DNA"/>
</dbReference>
<dbReference type="SMART" id="SM00747">
    <property type="entry name" value="CFEM"/>
    <property type="match status" value="2"/>
</dbReference>
<feature type="domain" description="Chitin-binding type-1" evidence="20">
    <location>
        <begin position="189"/>
        <end position="234"/>
    </location>
</feature>
<evidence type="ECO:0000256" key="19">
    <source>
        <dbReference type="SAM" id="SignalP"/>
    </source>
</evidence>
<dbReference type="Gene3D" id="3.30.60.10">
    <property type="entry name" value="Endochitinase-like"/>
    <property type="match status" value="2"/>
</dbReference>
<keyword evidence="13 16" id="KW-1015">Disulfide bond</keyword>
<keyword evidence="10 19" id="KW-0732">Signal</keyword>
<feature type="disulfide bond" evidence="16">
    <location>
        <begin position="268"/>
        <end position="282"/>
    </location>
</feature>
<feature type="domain" description="LysM" evidence="21">
    <location>
        <begin position="76"/>
        <end position="125"/>
    </location>
</feature>
<organism evidence="23 24">
    <name type="scientific">Amniculicola lignicola CBS 123094</name>
    <dbReference type="NCBI Taxonomy" id="1392246"/>
    <lineage>
        <taxon>Eukaryota</taxon>
        <taxon>Fungi</taxon>
        <taxon>Dikarya</taxon>
        <taxon>Ascomycota</taxon>
        <taxon>Pezizomycotina</taxon>
        <taxon>Dothideomycetes</taxon>
        <taxon>Pleosporomycetidae</taxon>
        <taxon>Pleosporales</taxon>
        <taxon>Amniculicolaceae</taxon>
        <taxon>Amniculicola</taxon>
    </lineage>
</organism>
<keyword evidence="6" id="KW-0349">Heme</keyword>
<dbReference type="GO" id="GO:0008061">
    <property type="term" value="F:chitin binding"/>
    <property type="evidence" value="ECO:0007669"/>
    <property type="project" value="UniProtKB-UniRule"/>
</dbReference>
<evidence type="ECO:0000256" key="9">
    <source>
        <dbReference type="ARBA" id="ARBA00022723"/>
    </source>
</evidence>
<evidence type="ECO:0000256" key="12">
    <source>
        <dbReference type="ARBA" id="ARBA00023136"/>
    </source>
</evidence>
<evidence type="ECO:0000256" key="13">
    <source>
        <dbReference type="ARBA" id="ARBA00023157"/>
    </source>
</evidence>
<dbReference type="CDD" id="cd00118">
    <property type="entry name" value="LysM"/>
    <property type="match status" value="1"/>
</dbReference>
<evidence type="ECO:0000256" key="16">
    <source>
        <dbReference type="PROSITE-ProRule" id="PRU00261"/>
    </source>
</evidence>
<evidence type="ECO:0000256" key="3">
    <source>
        <dbReference type="ARBA" id="ARBA00010031"/>
    </source>
</evidence>
<keyword evidence="5" id="KW-0964">Secreted</keyword>
<feature type="chain" id="PRO_5025505301" evidence="19">
    <location>
        <begin position="30"/>
        <end position="509"/>
    </location>
</feature>
<comment type="caution">
    <text evidence="16">Lacks conserved residue(s) required for the propagation of feature annotation.</text>
</comment>
<evidence type="ECO:0000256" key="5">
    <source>
        <dbReference type="ARBA" id="ARBA00022525"/>
    </source>
</evidence>
<evidence type="ECO:0000259" key="20">
    <source>
        <dbReference type="PROSITE" id="PS50941"/>
    </source>
</evidence>
<dbReference type="InterPro" id="IPR051735">
    <property type="entry name" value="CFEM_domain"/>
</dbReference>
<feature type="domain" description="Chitin-binding type-1" evidence="20">
    <location>
        <begin position="250"/>
        <end position="295"/>
    </location>
</feature>
<evidence type="ECO:0000256" key="6">
    <source>
        <dbReference type="ARBA" id="ARBA00022617"/>
    </source>
</evidence>
<evidence type="ECO:0000259" key="21">
    <source>
        <dbReference type="PROSITE" id="PS51782"/>
    </source>
</evidence>
<evidence type="ECO:0000256" key="14">
    <source>
        <dbReference type="ARBA" id="ARBA00023180"/>
    </source>
</evidence>
<comment type="subcellular location">
    <subcellularLocation>
        <location evidence="1">Cell membrane</location>
        <topology evidence="1">Lipid-anchor</topology>
        <topology evidence="1">GPI-anchor</topology>
    </subcellularLocation>
    <subcellularLocation>
        <location evidence="2">Secreted</location>
    </subcellularLocation>
</comment>
<gene>
    <name evidence="23" type="ORF">P154DRAFT_612795</name>
</gene>
<dbReference type="GO" id="GO:0005576">
    <property type="term" value="C:extracellular region"/>
    <property type="evidence" value="ECO:0007669"/>
    <property type="project" value="UniProtKB-SubCell"/>
</dbReference>
<dbReference type="Proteomes" id="UP000799779">
    <property type="component" value="Unassembled WGS sequence"/>
</dbReference>
<keyword evidence="4" id="KW-1003">Cell membrane</keyword>
<dbReference type="InterPro" id="IPR036861">
    <property type="entry name" value="Endochitinase-like_sf"/>
</dbReference>
<feature type="disulfide bond" evidence="17">
    <location>
        <begin position="469"/>
        <end position="502"/>
    </location>
</feature>
<comment type="similarity">
    <text evidence="3">Belongs to the RBT5 family.</text>
</comment>
<keyword evidence="7" id="KW-0336">GPI-anchor</keyword>
<dbReference type="InterPro" id="IPR008427">
    <property type="entry name" value="Extracellular_membr_CFEM_dom"/>
</dbReference>
<keyword evidence="24" id="KW-1185">Reference proteome</keyword>
<dbReference type="OrthoDB" id="1193027at2759"/>
<dbReference type="Gene3D" id="3.10.350.10">
    <property type="entry name" value="LysM domain"/>
    <property type="match status" value="1"/>
</dbReference>
<evidence type="ECO:0000256" key="8">
    <source>
        <dbReference type="ARBA" id="ARBA00022669"/>
    </source>
</evidence>
<feature type="region of interest" description="Disordered" evidence="18">
    <location>
        <begin position="304"/>
        <end position="351"/>
    </location>
</feature>
<keyword evidence="14" id="KW-0325">Glycoprotein</keyword>
<dbReference type="PROSITE" id="PS50941">
    <property type="entry name" value="CHIT_BIND_I_2"/>
    <property type="match status" value="2"/>
</dbReference>
<evidence type="ECO:0000256" key="7">
    <source>
        <dbReference type="ARBA" id="ARBA00022622"/>
    </source>
</evidence>
<evidence type="ECO:0000256" key="4">
    <source>
        <dbReference type="ARBA" id="ARBA00022475"/>
    </source>
</evidence>
<dbReference type="AlphaFoldDB" id="A0A6A5W0C0"/>
<dbReference type="InterPro" id="IPR018392">
    <property type="entry name" value="LysM"/>
</dbReference>
<feature type="disulfide bond" evidence="17">
    <location>
        <begin position="460"/>
        <end position="467"/>
    </location>
</feature>
<keyword evidence="11" id="KW-0408">Iron</keyword>
<sequence>MISRLTTRSLPCLLFLLVTLSLGPLTATAADDCQPATWASAGRMRQDMATPTVVANLSLSVANVGAVEPGQINCRYWATTKSSVNCCTCTELAEKYGIDVEVIFQLNPEVDTGCGNIQPKTKYCVEGFIEPLRATDGLCGPQNNNATCLGSEFQCCNSETWTCGDTKEDCAPGTCYEGACVGENIYSTDGTCGYQHGNRLCAGKWGDCCNMEGACGTGSSFCGLDVCQSGNCTRPTTPTPSPTPSGDTPDGTCGGIKGYRCNVVYGNCCNRDGFCGILPSDCGSGCQPAFGECSWQSPSRTTTSIRVTSSRSSSTSRPSSTSPSCSTTRSSLRTATLSSTGTSSSTRRTTTRATVTGIASLPSCGQTCFNNVLAQYSALGCTSPDPKCLCKNVNFGYGIRDCSNGACGTAVASTVIAFESSYCSSVTAIPTPAVSGIANLPSCGQTCFNNMMAQYSELGCASPEPACLCRNVNFGYGLRDCSNGACGSAVASTVILFGSSFCASATKPP</sequence>
<feature type="signal peptide" evidence="19">
    <location>
        <begin position="1"/>
        <end position="29"/>
    </location>
</feature>
<protein>
    <submittedName>
        <fullName evidence="23">Carbohydrate-binding module family 18 protein</fullName>
    </submittedName>
</protein>
<keyword evidence="12" id="KW-0472">Membrane</keyword>
<reference evidence="23" key="1">
    <citation type="journal article" date="2020" name="Stud. Mycol.">
        <title>101 Dothideomycetes genomes: a test case for predicting lifestyles and emergence of pathogens.</title>
        <authorList>
            <person name="Haridas S."/>
            <person name="Albert R."/>
            <person name="Binder M."/>
            <person name="Bloem J."/>
            <person name="Labutti K."/>
            <person name="Salamov A."/>
            <person name="Andreopoulos B."/>
            <person name="Baker S."/>
            <person name="Barry K."/>
            <person name="Bills G."/>
            <person name="Bluhm B."/>
            <person name="Cannon C."/>
            <person name="Castanera R."/>
            <person name="Culley D."/>
            <person name="Daum C."/>
            <person name="Ezra D."/>
            <person name="Gonzalez J."/>
            <person name="Henrissat B."/>
            <person name="Kuo A."/>
            <person name="Liang C."/>
            <person name="Lipzen A."/>
            <person name="Lutzoni F."/>
            <person name="Magnuson J."/>
            <person name="Mondo S."/>
            <person name="Nolan M."/>
            <person name="Ohm R."/>
            <person name="Pangilinan J."/>
            <person name="Park H.-J."/>
            <person name="Ramirez L."/>
            <person name="Alfaro M."/>
            <person name="Sun H."/>
            <person name="Tritt A."/>
            <person name="Yoshinaga Y."/>
            <person name="Zwiers L.-H."/>
            <person name="Turgeon B."/>
            <person name="Goodwin S."/>
            <person name="Spatafora J."/>
            <person name="Crous P."/>
            <person name="Grigoriev I."/>
        </authorList>
    </citation>
    <scope>NUCLEOTIDE SEQUENCE</scope>
    <source>
        <strain evidence="23">CBS 123094</strain>
    </source>
</reference>
<evidence type="ECO:0000259" key="22">
    <source>
        <dbReference type="PROSITE" id="PS52012"/>
    </source>
</evidence>
<keyword evidence="9" id="KW-0479">Metal-binding</keyword>
<evidence type="ECO:0000256" key="18">
    <source>
        <dbReference type="SAM" id="MobiDB-lite"/>
    </source>
</evidence>
<dbReference type="PROSITE" id="PS52012">
    <property type="entry name" value="CFEM"/>
    <property type="match status" value="1"/>
</dbReference>
<accession>A0A6A5W0C0</accession>
<keyword evidence="8 16" id="KW-0147">Chitin-binding</keyword>
<evidence type="ECO:0000256" key="11">
    <source>
        <dbReference type="ARBA" id="ARBA00023004"/>
    </source>
</evidence>
<evidence type="ECO:0000313" key="24">
    <source>
        <dbReference type="Proteomes" id="UP000799779"/>
    </source>
</evidence>
<dbReference type="InterPro" id="IPR036779">
    <property type="entry name" value="LysM_dom_sf"/>
</dbReference>
<dbReference type="SUPFAM" id="SSF57016">
    <property type="entry name" value="Plant lectins/antimicrobial peptides"/>
    <property type="match status" value="1"/>
</dbReference>
<keyword evidence="15" id="KW-0449">Lipoprotein</keyword>
<evidence type="ECO:0000313" key="23">
    <source>
        <dbReference type="EMBL" id="KAF1994724.1"/>
    </source>
</evidence>
<name>A0A6A5W0C0_9PLEO</name>
<feature type="domain" description="CFEM" evidence="22">
    <location>
        <begin position="415"/>
        <end position="509"/>
    </location>
</feature>
<dbReference type="InterPro" id="IPR001002">
    <property type="entry name" value="Chitin-bd_1"/>
</dbReference>
<dbReference type="PANTHER" id="PTHR37928:SF1">
    <property type="entry name" value="CFEM DOMAIN PROTEIN (AFU_ORTHOLOGUE AFUA_6G14090)"/>
    <property type="match status" value="1"/>
</dbReference>
<evidence type="ECO:0000256" key="17">
    <source>
        <dbReference type="PROSITE-ProRule" id="PRU01356"/>
    </source>
</evidence>
<evidence type="ECO:0000256" key="2">
    <source>
        <dbReference type="ARBA" id="ARBA00004613"/>
    </source>
</evidence>
<evidence type="ECO:0000256" key="1">
    <source>
        <dbReference type="ARBA" id="ARBA00004609"/>
    </source>
</evidence>
<feature type="disulfide bond" evidence="16">
    <location>
        <begin position="208"/>
        <end position="222"/>
    </location>
</feature>
<evidence type="ECO:0000256" key="15">
    <source>
        <dbReference type="ARBA" id="ARBA00023288"/>
    </source>
</evidence>
<dbReference type="PROSITE" id="PS51782">
    <property type="entry name" value="LYSM"/>
    <property type="match status" value="1"/>
</dbReference>
<dbReference type="GO" id="GO:0098552">
    <property type="term" value="C:side of membrane"/>
    <property type="evidence" value="ECO:0007669"/>
    <property type="project" value="UniProtKB-KW"/>
</dbReference>
<dbReference type="Pfam" id="PF05730">
    <property type="entry name" value="CFEM"/>
    <property type="match status" value="2"/>
</dbReference>
<proteinExistence type="inferred from homology"/>
<dbReference type="GO" id="GO:0005886">
    <property type="term" value="C:plasma membrane"/>
    <property type="evidence" value="ECO:0007669"/>
    <property type="project" value="UniProtKB-SubCell"/>
</dbReference>
<evidence type="ECO:0000256" key="10">
    <source>
        <dbReference type="ARBA" id="ARBA00022729"/>
    </source>
</evidence>
<dbReference type="GO" id="GO:0046872">
    <property type="term" value="F:metal ion binding"/>
    <property type="evidence" value="ECO:0007669"/>
    <property type="project" value="UniProtKB-KW"/>
</dbReference>
<dbReference type="PANTHER" id="PTHR37928">
    <property type="entry name" value="CFEM DOMAIN PROTEIN (AFU_ORTHOLOGUE AFUA_6G14090)"/>
    <property type="match status" value="1"/>
</dbReference>